<feature type="compositionally biased region" description="Basic residues" evidence="1">
    <location>
        <begin position="1"/>
        <end position="12"/>
    </location>
</feature>
<dbReference type="VEuPathDB" id="FungiDB:MYCTH_2301878"/>
<reference evidence="3 4" key="1">
    <citation type="journal article" date="2011" name="Nat. Biotechnol.">
        <title>Comparative genomic analysis of the thermophilic biomass-degrading fungi Myceliophthora thermophila and Thielavia terrestris.</title>
        <authorList>
            <person name="Berka R.M."/>
            <person name="Grigoriev I.V."/>
            <person name="Otillar R."/>
            <person name="Salamov A."/>
            <person name="Grimwood J."/>
            <person name="Reid I."/>
            <person name="Ishmael N."/>
            <person name="John T."/>
            <person name="Darmond C."/>
            <person name="Moisan M.-C."/>
            <person name="Henrissat B."/>
            <person name="Coutinho P.M."/>
            <person name="Lombard V."/>
            <person name="Natvig D.O."/>
            <person name="Lindquist E."/>
            <person name="Schmutz J."/>
            <person name="Lucas S."/>
            <person name="Harris P."/>
            <person name="Powlowski J."/>
            <person name="Bellemare A."/>
            <person name="Taylor D."/>
            <person name="Butler G."/>
            <person name="de Vries R.P."/>
            <person name="Allijn I.E."/>
            <person name="van den Brink J."/>
            <person name="Ushinsky S."/>
            <person name="Storms R."/>
            <person name="Powell A.J."/>
            <person name="Paulsen I.T."/>
            <person name="Elbourne L.D.H."/>
            <person name="Baker S.E."/>
            <person name="Magnuson J."/>
            <person name="LaBoissiere S."/>
            <person name="Clutterbuck A.J."/>
            <person name="Martinez D."/>
            <person name="Wogulis M."/>
            <person name="de Leon A.L."/>
            <person name="Rey M.W."/>
            <person name="Tsang A."/>
        </authorList>
    </citation>
    <scope>NUCLEOTIDE SEQUENCE [LARGE SCALE GENOMIC DNA]</scope>
    <source>
        <strain evidence="4">ATCC 42464 / BCRC 31852 / DSM 1799</strain>
    </source>
</reference>
<feature type="region of interest" description="Disordered" evidence="1">
    <location>
        <begin position="514"/>
        <end position="592"/>
    </location>
</feature>
<dbReference type="InParanoid" id="G2QAK1"/>
<dbReference type="PANTHER" id="PTHR46023">
    <property type="entry name" value="LIPASE CLASS 3 PROTEIN-LIKE"/>
    <property type="match status" value="1"/>
</dbReference>
<sequence>MGLFKWKKKVKKASTGGSQARDKWPPPETQYGSPPSCSSTKASVRADWRLGDPASGTSSQHAAKPPIIVNQHHYYFGTPPPSRPPAPTRVSSTPMSRLNVDSAVDLARDVCQETGQLLEHALPTWHSYGNQLVNQGNHLVEGISNRVYWETHQFLDGVLPSWHCSRGQLIQQSHAVVDEIANRFDSVLTKIDQGGYRGKEHDIYAWKPAQALAQPEPPSPPLADRNPPPPPKSKKKSQGKAHSKGQTSAAAGIVSGSFFSKVDCYANSRLPMNLPPLKLYIPTYPLLCLAAQYSERVYEPPRGRAERDTHVAADWRTGTKAMVIKSVPMDTMNTIVFAIRGTATFMDWAVNLDTTPTSPAGFLDDPDNLCHAGFLSVARKMVTPVARRLRQLLEEDPWRASYSLLITGHSAGGAVAALLYSHMLSESDAAKSELTAVAGFFKRIHCVTFGTPPISLMPLTKPDNYLRRPQLRKSIFLSFVNEGDPVARADKAYVKSLLELFAAPRPRVESVVATADDGNYTGDKKHRHAGDKRAAASSRSYRNRPCPTKPPPPPPSSSCPCPACSSKRTKRTKSTDPDPDPNPDPDPYPAGPVWKVPPCTLSCAGRIVVLRSGDAKARRHQRGGGPEATTVEERLREGVVAQVVTDEQLRGVVWGDPVAHMMRLYAGRIEVLAVGAVTGAGGY</sequence>
<feature type="compositionally biased region" description="Pro residues" evidence="1">
    <location>
        <begin position="215"/>
        <end position="231"/>
    </location>
</feature>
<feature type="region of interest" description="Disordered" evidence="1">
    <location>
        <begin position="1"/>
        <end position="44"/>
    </location>
</feature>
<dbReference type="OMA" id="YHYANSR"/>
<evidence type="ECO:0000313" key="4">
    <source>
        <dbReference type="Proteomes" id="UP000007322"/>
    </source>
</evidence>
<dbReference type="InterPro" id="IPR029058">
    <property type="entry name" value="AB_hydrolase_fold"/>
</dbReference>
<dbReference type="eggNOG" id="ENOG502SG6V">
    <property type="taxonomic scope" value="Eukaryota"/>
</dbReference>
<dbReference type="SUPFAM" id="SSF53474">
    <property type="entry name" value="alpha/beta-Hydrolases"/>
    <property type="match status" value="1"/>
</dbReference>
<dbReference type="HOGENOM" id="CLU_025630_2_0_1"/>
<organism evidence="3 4">
    <name type="scientific">Thermothelomyces thermophilus (strain ATCC 42464 / BCRC 31852 / DSM 1799)</name>
    <name type="common">Sporotrichum thermophile</name>
    <dbReference type="NCBI Taxonomy" id="573729"/>
    <lineage>
        <taxon>Eukaryota</taxon>
        <taxon>Fungi</taxon>
        <taxon>Dikarya</taxon>
        <taxon>Ascomycota</taxon>
        <taxon>Pezizomycotina</taxon>
        <taxon>Sordariomycetes</taxon>
        <taxon>Sordariomycetidae</taxon>
        <taxon>Sordariales</taxon>
        <taxon>Chaetomiaceae</taxon>
        <taxon>Thermothelomyces</taxon>
    </lineage>
</organism>
<keyword evidence="4" id="KW-1185">Reference proteome</keyword>
<proteinExistence type="predicted"/>
<dbReference type="CDD" id="cd00519">
    <property type="entry name" value="Lipase_3"/>
    <property type="match status" value="1"/>
</dbReference>
<gene>
    <name evidence="3" type="ORF">MYCTH_2301878</name>
</gene>
<feature type="domain" description="Fungal lipase-type" evidence="2">
    <location>
        <begin position="336"/>
        <end position="489"/>
    </location>
</feature>
<dbReference type="GO" id="GO:0006629">
    <property type="term" value="P:lipid metabolic process"/>
    <property type="evidence" value="ECO:0007669"/>
    <property type="project" value="InterPro"/>
</dbReference>
<name>G2QAK1_THET4</name>
<evidence type="ECO:0000313" key="3">
    <source>
        <dbReference type="EMBL" id="AEO56697.1"/>
    </source>
</evidence>
<dbReference type="KEGG" id="mtm:MYCTH_2301878"/>
<dbReference type="PANTHER" id="PTHR46023:SF6">
    <property type="entry name" value="LIPASE CLASS 3 FAMILY PROTEIN"/>
    <property type="match status" value="1"/>
</dbReference>
<feature type="compositionally biased region" description="Pro residues" evidence="1">
    <location>
        <begin position="547"/>
        <end position="557"/>
    </location>
</feature>
<dbReference type="Proteomes" id="UP000007322">
    <property type="component" value="Chromosome 2"/>
</dbReference>
<dbReference type="EMBL" id="CP003003">
    <property type="protein sequence ID" value="AEO56697.1"/>
    <property type="molecule type" value="Genomic_DNA"/>
</dbReference>
<feature type="compositionally biased region" description="Polar residues" evidence="1">
    <location>
        <begin position="30"/>
        <end position="42"/>
    </location>
</feature>
<protein>
    <recommendedName>
        <fullName evidence="2">Fungal lipase-type domain-containing protein</fullName>
    </recommendedName>
</protein>
<evidence type="ECO:0000259" key="2">
    <source>
        <dbReference type="Pfam" id="PF01764"/>
    </source>
</evidence>
<dbReference type="AlphaFoldDB" id="G2QAK1"/>
<dbReference type="Gene3D" id="3.40.50.1820">
    <property type="entry name" value="alpha/beta hydrolase"/>
    <property type="match status" value="1"/>
</dbReference>
<dbReference type="GeneID" id="11510747"/>
<dbReference type="InterPro" id="IPR002921">
    <property type="entry name" value="Fungal_lipase-type"/>
</dbReference>
<feature type="region of interest" description="Disordered" evidence="1">
    <location>
        <begin position="212"/>
        <end position="248"/>
    </location>
</feature>
<evidence type="ECO:0000256" key="1">
    <source>
        <dbReference type="SAM" id="MobiDB-lite"/>
    </source>
</evidence>
<dbReference type="OrthoDB" id="438440at2759"/>
<dbReference type="RefSeq" id="XP_003661942.1">
    <property type="nucleotide sequence ID" value="XM_003661894.1"/>
</dbReference>
<accession>G2QAK1</accession>
<feature type="compositionally biased region" description="Basic residues" evidence="1">
    <location>
        <begin position="232"/>
        <end position="243"/>
    </location>
</feature>
<dbReference type="Pfam" id="PF01764">
    <property type="entry name" value="Lipase_3"/>
    <property type="match status" value="1"/>
</dbReference>